<accession>A0A5P8WBG4</accession>
<evidence type="ECO:0000313" key="1">
    <source>
        <dbReference type="EMBL" id="QFS50135.1"/>
    </source>
</evidence>
<sequence>MTEEENQLVIEHARAIAKILYKNAPVEELRSLGKIEQVVRSQMQEHVMPTVGVFLSKMSQEKKQDTSGK</sequence>
<evidence type="ECO:0000313" key="2">
    <source>
        <dbReference type="Proteomes" id="UP000326678"/>
    </source>
</evidence>
<proteinExistence type="predicted"/>
<dbReference type="AlphaFoldDB" id="A0A5P8WBG4"/>
<organism evidence="1 2">
    <name type="scientific">Nostoc sphaeroides CCNUC1</name>
    <dbReference type="NCBI Taxonomy" id="2653204"/>
    <lineage>
        <taxon>Bacteria</taxon>
        <taxon>Bacillati</taxon>
        <taxon>Cyanobacteriota</taxon>
        <taxon>Cyanophyceae</taxon>
        <taxon>Nostocales</taxon>
        <taxon>Nostocaceae</taxon>
        <taxon>Nostoc</taxon>
    </lineage>
</organism>
<dbReference type="EMBL" id="CP045227">
    <property type="protein sequence ID" value="QFS50135.1"/>
    <property type="molecule type" value="Genomic_DNA"/>
</dbReference>
<dbReference type="KEGG" id="nsh:GXM_07629"/>
<name>A0A5P8WBG4_9NOSO</name>
<reference evidence="1 2" key="1">
    <citation type="submission" date="2019-10" db="EMBL/GenBank/DDBJ databases">
        <title>Genomic and transcriptomic insights into the perfect genentic adaptation of a filamentous nitrogen-fixing cyanobacterium to rice fields.</title>
        <authorList>
            <person name="Chen Z."/>
        </authorList>
    </citation>
    <scope>NUCLEOTIDE SEQUENCE [LARGE SCALE GENOMIC DNA]</scope>
    <source>
        <strain evidence="1">CCNUC1</strain>
    </source>
</reference>
<keyword evidence="2" id="KW-1185">Reference proteome</keyword>
<protein>
    <submittedName>
        <fullName evidence="1">Uncharacterized protein</fullName>
    </submittedName>
</protein>
<dbReference type="Proteomes" id="UP000326678">
    <property type="component" value="Chromosome Gxm2"/>
</dbReference>
<gene>
    <name evidence="1" type="ORF">GXM_07629</name>
</gene>